<feature type="transmembrane region" description="Helical" evidence="5">
    <location>
        <begin position="125"/>
        <end position="143"/>
    </location>
</feature>
<name>A0A6L3T2A7_9HYPH</name>
<accession>A0A6L3T2A7</accession>
<proteinExistence type="predicted"/>
<dbReference type="AlphaFoldDB" id="A0A6L3T2A7"/>
<dbReference type="EMBL" id="VZZK01000003">
    <property type="protein sequence ID" value="KAB1080870.1"/>
    <property type="molecule type" value="Genomic_DNA"/>
</dbReference>
<reference evidence="7 8" key="1">
    <citation type="submission" date="2019-09" db="EMBL/GenBank/DDBJ databases">
        <title>YIM 48816 draft genome.</title>
        <authorList>
            <person name="Jiang L."/>
        </authorList>
    </citation>
    <scope>NUCLEOTIDE SEQUENCE [LARGE SCALE GENOMIC DNA]</scope>
    <source>
        <strain evidence="7 8">YIM 48816</strain>
    </source>
</reference>
<dbReference type="OrthoDB" id="105720at2"/>
<sequence length="666" mass="70815">MAQLASERLRSALRELLPLLAPFPGRLEFAARLGLICALSTLVAEIYQTPEPALAAYVAFFLIKPDRATSIVVSLAMTVILTVVISIVLVITIAVIDHPFWRLTAMTVVSFIFLFAASASKLKPIAGIVALIIGYALDLLGTAHGGDDTTRSLLYAWLFVGIPAGVSIVFNLVLGPAPRRLVEQALARRLLLAAAMLRDPDLSTRQAFAECLGEGTGEISAWLKMVGVEKTSSPLDTASLWQASQSTLIILSVIDFLTRDPEPILPNSLADRAAQTIGDMAAIMRMGAYPVDVTLEACGSEAQLTPVAAIAFSELRSALTAFAQPSAEASAAVKSADGFFLPDAFENPIHVQYALKTTVAAMFCYVVYSLLDWPGIHTCLITCYIVGLGTMAETIEKATLRFLGCLIGAVAGLATIVFLMPDVTSIGALMAVIFVAAITSGWVAAGSPRIAYIGFQLAFAFFLSVVQGAGPSFDMVTARDRLIGILFGNLVILIVFTLAPRVSIAARLDPAIAAVLGKLAALAAAESRSQRWAIAADVRTALTALEQDLKLSRYEPSSIRAEQAWLRRRRGVAHAISVLHAPVLIYADQDPGTLGSIPGRLSRIADTFNAPSASSEQAESSVTTPKADLAEAHVMHAVVEASLASLEWMADVSIRNRSERADQAPS</sequence>
<evidence type="ECO:0000313" key="8">
    <source>
        <dbReference type="Proteomes" id="UP000474159"/>
    </source>
</evidence>
<dbReference type="Pfam" id="PF13515">
    <property type="entry name" value="FUSC_2"/>
    <property type="match status" value="1"/>
</dbReference>
<evidence type="ECO:0000256" key="4">
    <source>
        <dbReference type="ARBA" id="ARBA00023136"/>
    </source>
</evidence>
<dbReference type="GO" id="GO:0016020">
    <property type="term" value="C:membrane"/>
    <property type="evidence" value="ECO:0007669"/>
    <property type="project" value="UniProtKB-SubCell"/>
</dbReference>
<evidence type="ECO:0000256" key="2">
    <source>
        <dbReference type="ARBA" id="ARBA00022692"/>
    </source>
</evidence>
<feature type="transmembrane region" description="Helical" evidence="5">
    <location>
        <begin position="482"/>
        <end position="499"/>
    </location>
</feature>
<feature type="domain" description="Integral membrane bound transporter" evidence="6">
    <location>
        <begin position="364"/>
        <end position="495"/>
    </location>
</feature>
<evidence type="ECO:0000313" key="7">
    <source>
        <dbReference type="EMBL" id="KAB1080870.1"/>
    </source>
</evidence>
<keyword evidence="4 5" id="KW-0472">Membrane</keyword>
<feature type="transmembrane region" description="Helical" evidence="5">
    <location>
        <begin position="426"/>
        <end position="445"/>
    </location>
</feature>
<feature type="transmembrane region" description="Helical" evidence="5">
    <location>
        <begin position="155"/>
        <end position="174"/>
    </location>
</feature>
<feature type="transmembrane region" description="Helical" evidence="5">
    <location>
        <begin position="68"/>
        <end position="94"/>
    </location>
</feature>
<protein>
    <submittedName>
        <fullName evidence="7">FUSC family protein</fullName>
    </submittedName>
</protein>
<keyword evidence="8" id="KW-1185">Reference proteome</keyword>
<evidence type="ECO:0000256" key="5">
    <source>
        <dbReference type="SAM" id="Phobius"/>
    </source>
</evidence>
<organism evidence="7 8">
    <name type="scientific">Methylobacterium soli</name>
    <dbReference type="NCBI Taxonomy" id="553447"/>
    <lineage>
        <taxon>Bacteria</taxon>
        <taxon>Pseudomonadati</taxon>
        <taxon>Pseudomonadota</taxon>
        <taxon>Alphaproteobacteria</taxon>
        <taxon>Hyphomicrobiales</taxon>
        <taxon>Methylobacteriaceae</taxon>
        <taxon>Methylobacterium</taxon>
    </lineage>
</organism>
<dbReference type="Proteomes" id="UP000474159">
    <property type="component" value="Unassembled WGS sequence"/>
</dbReference>
<evidence type="ECO:0000256" key="3">
    <source>
        <dbReference type="ARBA" id="ARBA00022989"/>
    </source>
</evidence>
<dbReference type="InterPro" id="IPR049453">
    <property type="entry name" value="Memb_transporter_dom"/>
</dbReference>
<feature type="transmembrane region" description="Helical" evidence="5">
    <location>
        <begin position="452"/>
        <end position="470"/>
    </location>
</feature>
<comment type="caution">
    <text evidence="7">The sequence shown here is derived from an EMBL/GenBank/DDBJ whole genome shotgun (WGS) entry which is preliminary data.</text>
</comment>
<gene>
    <name evidence="7" type="ORF">F6X53_04035</name>
</gene>
<feature type="transmembrane region" description="Helical" evidence="5">
    <location>
        <begin position="400"/>
        <end position="420"/>
    </location>
</feature>
<comment type="subcellular location">
    <subcellularLocation>
        <location evidence="1">Membrane</location>
        <topology evidence="1">Multi-pass membrane protein</topology>
    </subcellularLocation>
</comment>
<keyword evidence="3 5" id="KW-1133">Transmembrane helix</keyword>
<keyword evidence="2 5" id="KW-0812">Transmembrane</keyword>
<evidence type="ECO:0000256" key="1">
    <source>
        <dbReference type="ARBA" id="ARBA00004141"/>
    </source>
</evidence>
<feature type="transmembrane region" description="Helical" evidence="5">
    <location>
        <begin position="100"/>
        <end position="118"/>
    </location>
</feature>
<evidence type="ECO:0000259" key="6">
    <source>
        <dbReference type="Pfam" id="PF13515"/>
    </source>
</evidence>
<dbReference type="RefSeq" id="WP_150997480.1">
    <property type="nucleotide sequence ID" value="NZ_BPQY01000506.1"/>
</dbReference>